<evidence type="ECO:0000259" key="8">
    <source>
        <dbReference type="PROSITE" id="PS50156"/>
    </source>
</evidence>
<dbReference type="Proteomes" id="UP001595660">
    <property type="component" value="Unassembled WGS sequence"/>
</dbReference>
<feature type="transmembrane region" description="Helical" evidence="7">
    <location>
        <begin position="243"/>
        <end position="262"/>
    </location>
</feature>
<evidence type="ECO:0000256" key="7">
    <source>
        <dbReference type="SAM" id="Phobius"/>
    </source>
</evidence>
<keyword evidence="6 7" id="KW-0472">Membrane</keyword>
<dbReference type="InterPro" id="IPR050545">
    <property type="entry name" value="Mycobact_MmpL"/>
</dbReference>
<comment type="subcellular location">
    <subcellularLocation>
        <location evidence="1">Cell membrane</location>
        <topology evidence="1">Multi-pass membrane protein</topology>
    </subcellularLocation>
</comment>
<feature type="domain" description="SSD" evidence="8">
    <location>
        <begin position="694"/>
        <end position="821"/>
    </location>
</feature>
<comment type="caution">
    <text evidence="9">The sequence shown here is derived from an EMBL/GenBank/DDBJ whole genome shotgun (WGS) entry which is preliminary data.</text>
</comment>
<feature type="domain" description="SSD" evidence="8">
    <location>
        <begin position="271"/>
        <end position="396"/>
    </location>
</feature>
<dbReference type="PANTHER" id="PTHR33406">
    <property type="entry name" value="MEMBRANE PROTEIN MJ1562-RELATED"/>
    <property type="match status" value="1"/>
</dbReference>
<feature type="transmembrane region" description="Helical" evidence="7">
    <location>
        <begin position="337"/>
        <end position="359"/>
    </location>
</feature>
<evidence type="ECO:0000256" key="1">
    <source>
        <dbReference type="ARBA" id="ARBA00004651"/>
    </source>
</evidence>
<comment type="similarity">
    <text evidence="2">Belongs to the resistance-nodulation-cell division (RND) (TC 2.A.6) family. MmpL subfamily.</text>
</comment>
<evidence type="ECO:0000256" key="6">
    <source>
        <dbReference type="ARBA" id="ARBA00023136"/>
    </source>
</evidence>
<keyword evidence="3" id="KW-1003">Cell membrane</keyword>
<protein>
    <submittedName>
        <fullName evidence="9">RND family transporter</fullName>
    </submittedName>
</protein>
<feature type="transmembrane region" description="Helical" evidence="7">
    <location>
        <begin position="269"/>
        <end position="290"/>
    </location>
</feature>
<dbReference type="Pfam" id="PF03176">
    <property type="entry name" value="MMPL"/>
    <property type="match status" value="2"/>
</dbReference>
<proteinExistence type="inferred from homology"/>
<dbReference type="GeneID" id="69117953"/>
<evidence type="ECO:0000256" key="4">
    <source>
        <dbReference type="ARBA" id="ARBA00022692"/>
    </source>
</evidence>
<feature type="transmembrane region" description="Helical" evidence="7">
    <location>
        <begin position="691"/>
        <end position="716"/>
    </location>
</feature>
<keyword evidence="10" id="KW-1185">Reference proteome</keyword>
<accession>A0ABD5NA52</accession>
<feature type="transmembrane region" description="Helical" evidence="7">
    <location>
        <begin position="666"/>
        <end position="685"/>
    </location>
</feature>
<dbReference type="InterPro" id="IPR004869">
    <property type="entry name" value="MMPL_dom"/>
</dbReference>
<name>A0ABD5NA52_9EURY</name>
<dbReference type="PROSITE" id="PS50156">
    <property type="entry name" value="SSD"/>
    <property type="match status" value="2"/>
</dbReference>
<dbReference type="AlphaFoldDB" id="A0ABD5NA52"/>
<keyword evidence="5 7" id="KW-1133">Transmembrane helix</keyword>
<keyword evidence="4 7" id="KW-0812">Transmembrane</keyword>
<reference evidence="9 10" key="1">
    <citation type="journal article" date="2019" name="Int. J. Syst. Evol. Microbiol.">
        <title>The Global Catalogue of Microorganisms (GCM) 10K type strain sequencing project: providing services to taxonomists for standard genome sequencing and annotation.</title>
        <authorList>
            <consortium name="The Broad Institute Genomics Platform"/>
            <consortium name="The Broad Institute Genome Sequencing Center for Infectious Disease"/>
            <person name="Wu L."/>
            <person name="Ma J."/>
        </authorList>
    </citation>
    <scope>NUCLEOTIDE SEQUENCE [LARGE SCALE GENOMIC DNA]</scope>
    <source>
        <strain evidence="9 10">CGMCC 1.12562</strain>
    </source>
</reference>
<dbReference type="InterPro" id="IPR000731">
    <property type="entry name" value="SSD"/>
</dbReference>
<evidence type="ECO:0000313" key="10">
    <source>
        <dbReference type="Proteomes" id="UP001595660"/>
    </source>
</evidence>
<dbReference type="RefSeq" id="WP_232569311.1">
    <property type="nucleotide sequence ID" value="NZ_CP089466.1"/>
</dbReference>
<evidence type="ECO:0000256" key="5">
    <source>
        <dbReference type="ARBA" id="ARBA00022989"/>
    </source>
</evidence>
<feature type="transmembrane region" description="Helical" evidence="7">
    <location>
        <begin position="802"/>
        <end position="823"/>
    </location>
</feature>
<gene>
    <name evidence="9" type="ORF">ACFOKC_00215</name>
</gene>
<dbReference type="Gene3D" id="1.20.1640.10">
    <property type="entry name" value="Multidrug efflux transporter AcrB transmembrane domain"/>
    <property type="match status" value="2"/>
</dbReference>
<organism evidence="9 10">
    <name type="scientific">Halobacterium litoreum</name>
    <dbReference type="NCBI Taxonomy" id="2039234"/>
    <lineage>
        <taxon>Archaea</taxon>
        <taxon>Methanobacteriati</taxon>
        <taxon>Methanobacteriota</taxon>
        <taxon>Stenosarchaea group</taxon>
        <taxon>Halobacteria</taxon>
        <taxon>Halobacteriales</taxon>
        <taxon>Halobacteriaceae</taxon>
        <taxon>Halobacterium</taxon>
    </lineage>
</organism>
<feature type="transmembrane region" description="Helical" evidence="7">
    <location>
        <begin position="723"/>
        <end position="740"/>
    </location>
</feature>
<dbReference type="EMBL" id="JBHRWN010000002">
    <property type="protein sequence ID" value="MFC3476137.1"/>
    <property type="molecule type" value="Genomic_DNA"/>
</dbReference>
<evidence type="ECO:0000256" key="3">
    <source>
        <dbReference type="ARBA" id="ARBA00022475"/>
    </source>
</evidence>
<evidence type="ECO:0000313" key="9">
    <source>
        <dbReference type="EMBL" id="MFC3476137.1"/>
    </source>
</evidence>
<feature type="transmembrane region" description="Helical" evidence="7">
    <location>
        <begin position="296"/>
        <end position="316"/>
    </location>
</feature>
<sequence length="834" mass="86429">MGDGLADRYAATLTKYSKVVVAVLLVATAVMGAGAANVDAGLSITGFASDSEAARQLDYVRDNFAAGDQNVTTMQVVVRGDDVLSKESLVDTLRLQRALRENATVGPTLRDGQSTVGIGNLVALAGANQSGPPPSLAAQIETVESMSPEEVDAAVDRVLDPEWSVGGVDPYRLLPTSFERGDAASTRSLLVFQSTDGDALSADVVDAQLTARDVAAETVADETFVFGAGIVDEESGNATGESFILITPVALVLILGILGVAYRDVVDVTLALLGTLLTLVWMAGFMGWAGIGVTQILIAVPFLLVGLSIDYALHVVMRYREARADDAERGPFEGMRAGLAGVTVALAATTFTTAVGFLSNAVSPIGAIAEFGVVSAAGIVSAFVVFAVLLPAVKLEVDGLLERVGFDRRKAAFGNGGVAGRIVGVGTTVARRAPLVVIALALVTSAAGGYAATDIDTSIDQVDFLPRDSPDWMDSLPGPFAPSDYQLRENVVFLNDNFVQSRDRGTGYVVVRGDVTEPDTLQRVAAAESAAADAPSVIDLASGRPAVDSPLSVLREVADGNGTVAGIVADTDTDGDGVPDRDLARVYDALYANAPDAAQSVVNREGDEYRALNVRFAVSASASTGQITSDLRGVAATVEDGSELRATATGSPVVDEIVQRGLLRTLVETFLLTLGVILAFLTALFHRRYGAASLGAVTMVPVVAALGWILGAMYLLDIPFTTETAIIASIAIGLGVDYAIHVSERFVHELDGDADAFDALDATVRGTGGALLASAASTAGGFGVLVLALVPSLRRFGAVTSTAIAFAFVASVVVLPSLLALWYRRRGDAIDVAD</sequence>
<feature type="transmembrane region" description="Helical" evidence="7">
    <location>
        <begin position="371"/>
        <end position="393"/>
    </location>
</feature>
<evidence type="ECO:0000256" key="2">
    <source>
        <dbReference type="ARBA" id="ARBA00010157"/>
    </source>
</evidence>
<dbReference type="SUPFAM" id="SSF82866">
    <property type="entry name" value="Multidrug efflux transporter AcrB transmembrane domain"/>
    <property type="match status" value="2"/>
</dbReference>
<dbReference type="GO" id="GO:0005886">
    <property type="term" value="C:plasma membrane"/>
    <property type="evidence" value="ECO:0007669"/>
    <property type="project" value="UniProtKB-SubCell"/>
</dbReference>
<dbReference type="PANTHER" id="PTHR33406:SF6">
    <property type="entry name" value="MEMBRANE PROTEIN YDGH-RELATED"/>
    <property type="match status" value="1"/>
</dbReference>
<feature type="transmembrane region" description="Helical" evidence="7">
    <location>
        <begin position="770"/>
        <end position="790"/>
    </location>
</feature>